<keyword evidence="1" id="KW-0862">Zinc</keyword>
<dbReference type="InterPro" id="IPR016024">
    <property type="entry name" value="ARM-type_fold"/>
</dbReference>
<dbReference type="SUPFAM" id="SSF48371">
    <property type="entry name" value="ARM repeat"/>
    <property type="match status" value="1"/>
</dbReference>
<gene>
    <name evidence="3" type="ORF">PLOB_00026979</name>
</gene>
<comment type="similarity">
    <text evidence="1">Belongs to the LTN1 family.</text>
</comment>
<organism evidence="3 4">
    <name type="scientific">Porites lobata</name>
    <dbReference type="NCBI Taxonomy" id="104759"/>
    <lineage>
        <taxon>Eukaryota</taxon>
        <taxon>Metazoa</taxon>
        <taxon>Cnidaria</taxon>
        <taxon>Anthozoa</taxon>
        <taxon>Hexacorallia</taxon>
        <taxon>Scleractinia</taxon>
        <taxon>Fungiina</taxon>
        <taxon>Poritidae</taxon>
        <taxon>Porites</taxon>
    </lineage>
</organism>
<comment type="subunit">
    <text evidence="1">Component of the ribosome quality control complex (RQC).</text>
</comment>
<dbReference type="InterPro" id="IPR039795">
    <property type="entry name" value="LTN1/Rkr1"/>
</dbReference>
<dbReference type="Proteomes" id="UP001159405">
    <property type="component" value="Unassembled WGS sequence"/>
</dbReference>
<dbReference type="EC" id="2.3.2.27" evidence="1"/>
<evidence type="ECO:0000313" key="4">
    <source>
        <dbReference type="Proteomes" id="UP001159405"/>
    </source>
</evidence>
<reference evidence="3 4" key="1">
    <citation type="submission" date="2022-05" db="EMBL/GenBank/DDBJ databases">
        <authorList>
            <consortium name="Genoscope - CEA"/>
            <person name="William W."/>
        </authorList>
    </citation>
    <scope>NUCLEOTIDE SEQUENCE [LARGE SCALE GENOMIC DNA]</scope>
</reference>
<feature type="domain" description="E3 ubiquitin-protein ligase listerin N-terminal" evidence="2">
    <location>
        <begin position="3"/>
        <end position="123"/>
    </location>
</feature>
<keyword evidence="1" id="KW-0863">Zinc-finger</keyword>
<sequence>MEELFLNILQQNKFWKYSKHQSPNVRGAVFSTISLACETFPSMMLSLSSQVSPAVLSALDDSDPAVCQYLWDAVLSVLNSITDCWKQVNVRKAVLPKLWSVLKNGGNGCATIIFPNLLPFLSKVPSEVVGDGIGFFHEFFSNLREGLLKERVQNSSSECSSVIAAFMECLRFCLFHEFGGKGADSTVQEYLIKEQLLSVMENSLEKQSKLAQTELYSLVAGLLSYLSVKSESDSKSDGAVEGEEQLRQQFRNMLKLFWEGISHLCLEHLKPVDQEVDHEAVASVSHCLVSLKKPATKRRKQHKVAFTESSSEVLDNKTSDHGSALLNTNCHPMDLYLTGSEDVEKLYCGCLLDLVCHICNLCLDEISQKNSLKHLNLLSRLVPHFTSTRLMRTLTRTGEHSSRLTSVDEDNYRSLSECFLNGTLFSWINVSCEPFLSDTNGDDASGGFKDNKSVDYVITIFCGIIKPLPLEKQEDLVSKYLQQNSTVSFLYKVLEQGLQSEVLGIIRWLYSAEGNERLLALTRGLVLHVSSDFLNIAVLSDGDRGIVWKLLQLCIVSKRKVVMLEKGVVENIFQLFIRILRQTEQDSERELLPLLDILKMYLTNCENSPGDVAPCIEDLLLAVFQLQLVRTLRESSSVSQSVAETWQKGLQVLSQVSYDVDSTPCETLLLRAASFVYENLTKGDTLESVENVVKVAVCLLQDSSQLSKKDEHAHKSLSQSVFEAITPKEQDLTFFRNEYSKSQWLLEPLLNGTLPVMSDVPDQLNECQTTQCTFTNHQNMIFLVNEILSSADDSSFLASLSLPRSDLVRLWLEMSWVRQWCSCVLGYSDMAEQYMASDGSLDQAIYSLLVKLQTGSSTLLDYINKRGWCGSLITDALAHSRTDGFLWCLVLKDVLQELERLDLQYDSTLLLTEVQSLASLEEKECQTLNTLVNHLSGIYELKVITEQFAALLSQENDERGFARLLAIISGSLQKWFIQSKGTEEALLECQLTLTGLLDELVEWNSTHDSLVLINSPLDETVSMGILSLNLSLARILEMAVRHCPDMMNNKHWDFVLCVLAGWLQTCEENRSMLTTSLKCVALCCQVCSLFCNVAWFFQENASKLSKVSNEAHSSDVSNEKATGSSENAPEFPPNLLVEWQEFFSGNLFTTVLQLFLYHAGSAKTPILKSPCGQIESASPLVRL</sequence>
<dbReference type="Gene3D" id="1.25.10.10">
    <property type="entry name" value="Leucine-rich Repeat Variant"/>
    <property type="match status" value="1"/>
</dbReference>
<dbReference type="PANTHER" id="PTHR12389">
    <property type="entry name" value="ZINC FINGER PROTEIN 294"/>
    <property type="match status" value="1"/>
</dbReference>
<comment type="pathway">
    <text evidence="1">Protein modification; protein ubiquitination.</text>
</comment>
<dbReference type="PANTHER" id="PTHR12389:SF0">
    <property type="entry name" value="E3 UBIQUITIN-PROTEIN LIGASE LISTERIN"/>
    <property type="match status" value="1"/>
</dbReference>
<proteinExistence type="inferred from homology"/>
<evidence type="ECO:0000313" key="3">
    <source>
        <dbReference type="EMBL" id="CAH3182446.1"/>
    </source>
</evidence>
<keyword evidence="1" id="KW-0808">Transferase</keyword>
<keyword evidence="1" id="KW-0479">Metal-binding</keyword>
<keyword evidence="1" id="KW-0833">Ubl conjugation pathway</keyword>
<accession>A0ABN8RSJ3</accession>
<dbReference type="InterPro" id="IPR011989">
    <property type="entry name" value="ARM-like"/>
</dbReference>
<protein>
    <recommendedName>
        <fullName evidence="1">E3 ubiquitin-protein ligase listerin</fullName>
        <ecNumber evidence="1">2.3.2.27</ecNumber>
    </recommendedName>
    <alternativeName>
        <fullName evidence="1">RING-type E3 ubiquitin transferase listerin</fullName>
    </alternativeName>
</protein>
<comment type="catalytic activity">
    <reaction evidence="1">
        <text>S-ubiquitinyl-[E2 ubiquitin-conjugating enzyme]-L-cysteine + [acceptor protein]-L-lysine = [E2 ubiquitin-conjugating enzyme]-L-cysteine + N(6)-ubiquitinyl-[acceptor protein]-L-lysine.</text>
        <dbReference type="EC" id="2.3.2.27"/>
    </reaction>
</comment>
<evidence type="ECO:0000259" key="2">
    <source>
        <dbReference type="Pfam" id="PF22958"/>
    </source>
</evidence>
<name>A0ABN8RSJ3_9CNID</name>
<dbReference type="InterPro" id="IPR054476">
    <property type="entry name" value="Ltn1_N"/>
</dbReference>
<dbReference type="Pfam" id="PF22958">
    <property type="entry name" value="Ltn1_1st"/>
    <property type="match status" value="1"/>
</dbReference>
<dbReference type="EMBL" id="CALNXK010000323">
    <property type="protein sequence ID" value="CAH3182446.1"/>
    <property type="molecule type" value="Genomic_DNA"/>
</dbReference>
<comment type="function">
    <text evidence="1">E3 ubiquitin-protein ligase. Component of the ribosome quality control complex (RQC), a ribosome-associated complex that mediates ubiquitination and extraction of incompletely synthesized nascent chains for proteasomal degradation.</text>
</comment>
<keyword evidence="4" id="KW-1185">Reference proteome</keyword>
<comment type="caution">
    <text evidence="3">The sequence shown here is derived from an EMBL/GenBank/DDBJ whole genome shotgun (WGS) entry which is preliminary data.</text>
</comment>
<evidence type="ECO:0000256" key="1">
    <source>
        <dbReference type="RuleBase" id="RU367090"/>
    </source>
</evidence>